<keyword evidence="4" id="KW-1185">Reference proteome</keyword>
<sequence>MKPGGALMAGSGSSRTSSGIPGVSSEQIQQLLSLLGTTPANDRLDGEFSFNLWLMDMGASNHVTGNLSLLSDLCDMPSCMVGLPDESRAVSVNMARFDYLVHWFCETFIMFLISCVILYLFPISRMILTMWYTVFALLSYIGPALEDADWTR</sequence>
<keyword evidence="2" id="KW-0812">Transmembrane</keyword>
<dbReference type="EMBL" id="BAABME010017913">
    <property type="protein sequence ID" value="GAA0151859.1"/>
    <property type="molecule type" value="Genomic_DNA"/>
</dbReference>
<protein>
    <submittedName>
        <fullName evidence="3">Uncharacterized protein</fullName>
    </submittedName>
</protein>
<feature type="transmembrane region" description="Helical" evidence="2">
    <location>
        <begin position="128"/>
        <end position="145"/>
    </location>
</feature>
<keyword evidence="2" id="KW-1133">Transmembrane helix</keyword>
<organism evidence="3 4">
    <name type="scientific">Lithospermum erythrorhizon</name>
    <name type="common">Purple gromwell</name>
    <name type="synonym">Lithospermum officinale var. erythrorhizon</name>
    <dbReference type="NCBI Taxonomy" id="34254"/>
    <lineage>
        <taxon>Eukaryota</taxon>
        <taxon>Viridiplantae</taxon>
        <taxon>Streptophyta</taxon>
        <taxon>Embryophyta</taxon>
        <taxon>Tracheophyta</taxon>
        <taxon>Spermatophyta</taxon>
        <taxon>Magnoliopsida</taxon>
        <taxon>eudicotyledons</taxon>
        <taxon>Gunneridae</taxon>
        <taxon>Pentapetalae</taxon>
        <taxon>asterids</taxon>
        <taxon>lamiids</taxon>
        <taxon>Boraginales</taxon>
        <taxon>Boraginaceae</taxon>
        <taxon>Boraginoideae</taxon>
        <taxon>Lithospermeae</taxon>
        <taxon>Lithospermum</taxon>
    </lineage>
</organism>
<evidence type="ECO:0000313" key="3">
    <source>
        <dbReference type="EMBL" id="GAA0151859.1"/>
    </source>
</evidence>
<feature type="transmembrane region" description="Helical" evidence="2">
    <location>
        <begin position="100"/>
        <end position="121"/>
    </location>
</feature>
<gene>
    <name evidence="3" type="ORF">LIER_37371</name>
</gene>
<evidence type="ECO:0000256" key="1">
    <source>
        <dbReference type="SAM" id="MobiDB-lite"/>
    </source>
</evidence>
<dbReference type="Proteomes" id="UP001454036">
    <property type="component" value="Unassembled WGS sequence"/>
</dbReference>
<proteinExistence type="predicted"/>
<keyword evidence="2" id="KW-0472">Membrane</keyword>
<name>A0AAV3PJH6_LITER</name>
<comment type="caution">
    <text evidence="3">The sequence shown here is derived from an EMBL/GenBank/DDBJ whole genome shotgun (WGS) entry which is preliminary data.</text>
</comment>
<accession>A0AAV3PJH6</accession>
<feature type="region of interest" description="Disordered" evidence="1">
    <location>
        <begin position="1"/>
        <end position="22"/>
    </location>
</feature>
<dbReference type="AlphaFoldDB" id="A0AAV3PJH6"/>
<reference evidence="3 4" key="1">
    <citation type="submission" date="2024-01" db="EMBL/GenBank/DDBJ databases">
        <title>The complete chloroplast genome sequence of Lithospermum erythrorhizon: insights into the phylogenetic relationship among Boraginaceae species and the maternal lineages of purple gromwells.</title>
        <authorList>
            <person name="Okada T."/>
            <person name="Watanabe K."/>
        </authorList>
    </citation>
    <scope>NUCLEOTIDE SEQUENCE [LARGE SCALE GENOMIC DNA]</scope>
</reference>
<evidence type="ECO:0000256" key="2">
    <source>
        <dbReference type="SAM" id="Phobius"/>
    </source>
</evidence>
<evidence type="ECO:0000313" key="4">
    <source>
        <dbReference type="Proteomes" id="UP001454036"/>
    </source>
</evidence>